<accession>L0I9G2</accession>
<dbReference type="KEGG" id="hru:Halru_0707"/>
<dbReference type="STRING" id="797302.Halru_0707"/>
<reference evidence="1" key="1">
    <citation type="submission" date="2011-09" db="EMBL/GenBank/DDBJ databases">
        <title>Complete sequence of Halovivax ruber XH-70.</title>
        <authorList>
            <consortium name="US DOE Joint Genome Institute"/>
            <person name="Lucas S."/>
            <person name="Han J."/>
            <person name="Lapidus A."/>
            <person name="Cheng J.-F."/>
            <person name="Goodwin L."/>
            <person name="Pitluck S."/>
            <person name="Peters L."/>
            <person name="Mikhailova N."/>
            <person name="Davenport K."/>
            <person name="Detter J.C."/>
            <person name="Han C."/>
            <person name="Tapia R."/>
            <person name="Land M."/>
            <person name="Hauser L."/>
            <person name="Kyrpides N."/>
            <person name="Ivanova N."/>
            <person name="Pagani I."/>
            <person name="Sproer C."/>
            <person name="Anderson I."/>
            <person name="Woyke T."/>
        </authorList>
    </citation>
    <scope>NUCLEOTIDE SEQUENCE</scope>
    <source>
        <strain evidence="1">XH-70</strain>
    </source>
</reference>
<name>L0I9G2_HALRX</name>
<keyword evidence="2" id="KW-1185">Reference proteome</keyword>
<evidence type="ECO:0000313" key="2">
    <source>
        <dbReference type="Proteomes" id="UP000010846"/>
    </source>
</evidence>
<dbReference type="EMBL" id="CP003050">
    <property type="protein sequence ID" value="AGB15334.1"/>
    <property type="molecule type" value="Genomic_DNA"/>
</dbReference>
<protein>
    <submittedName>
        <fullName evidence="1">Uncharacterized protein</fullName>
    </submittedName>
</protein>
<organism evidence="1 2">
    <name type="scientific">Halovivax ruber (strain DSM 18193 / JCM 13892 / XH-70)</name>
    <dbReference type="NCBI Taxonomy" id="797302"/>
    <lineage>
        <taxon>Archaea</taxon>
        <taxon>Methanobacteriati</taxon>
        <taxon>Methanobacteriota</taxon>
        <taxon>Stenosarchaea group</taxon>
        <taxon>Halobacteria</taxon>
        <taxon>Halobacteriales</taxon>
        <taxon>Natrialbaceae</taxon>
        <taxon>Halovivax</taxon>
    </lineage>
</organism>
<gene>
    <name evidence="1" type="ordered locus">Halru_0707</name>
</gene>
<evidence type="ECO:0000313" key="1">
    <source>
        <dbReference type="EMBL" id="AGB15334.1"/>
    </source>
</evidence>
<dbReference type="AlphaFoldDB" id="L0I9G2"/>
<dbReference type="HOGENOM" id="CLU_929400_0_0_2"/>
<proteinExistence type="predicted"/>
<sequence length="299" mass="31698">MQRRKFVKSVVGGSAGTVGAIGLMRGVAAEQSQSSEGISEFELPSGVETGGSTVRKVKEGRSISPWKFHGTAVAREGGGNTKAVVGEVGQAMDLYTGGQVIRSQTLRAGAGWCYFDISNDVEELELTIDYDLNVEAEGWSLLSNADLTNNVEGEAISENTTFVNGEEYEPKGAPLILPIAALGVGTVSLLAALTNSGGSYSIGYAIDRIDQSTNDPNSRIIDYGDLYDFNDSGTFSHSNTNNYSETITVGNLDSDYTYRLILMGGCAISATGLSKAKVDMKDIVGVWGLDFTNIEIKAV</sequence>
<dbReference type="Proteomes" id="UP000010846">
    <property type="component" value="Chromosome"/>
</dbReference>